<dbReference type="PANTHER" id="PTHR10900:SF77">
    <property type="entry name" value="FI19380P1"/>
    <property type="match status" value="1"/>
</dbReference>
<dbReference type="InterPro" id="IPR036378">
    <property type="entry name" value="FAS1_dom_sf"/>
</dbReference>
<dbReference type="Gene3D" id="2.30.180.10">
    <property type="entry name" value="FAS1 domain"/>
    <property type="match status" value="1"/>
</dbReference>
<dbReference type="EMBL" id="JAVRBG010000013">
    <property type="protein sequence ID" value="MDT0295381.1"/>
    <property type="molecule type" value="Genomic_DNA"/>
</dbReference>
<dbReference type="Pfam" id="PF02469">
    <property type="entry name" value="Fasciclin"/>
    <property type="match status" value="1"/>
</dbReference>
<feature type="signal peptide" evidence="1">
    <location>
        <begin position="1"/>
        <end position="20"/>
    </location>
</feature>
<evidence type="ECO:0000313" key="3">
    <source>
        <dbReference type="EMBL" id="MDT0295381.1"/>
    </source>
</evidence>
<comment type="caution">
    <text evidence="3">The sequence shown here is derived from an EMBL/GenBank/DDBJ whole genome shotgun (WGS) entry which is preliminary data.</text>
</comment>
<dbReference type="InterPro" id="IPR050904">
    <property type="entry name" value="Adhesion/Biosynth-related"/>
</dbReference>
<evidence type="ECO:0000313" key="4">
    <source>
        <dbReference type="Proteomes" id="UP001182991"/>
    </source>
</evidence>
<reference evidence="4" key="1">
    <citation type="submission" date="2023-07" db="EMBL/GenBank/DDBJ databases">
        <title>Isolating and identifying novel microbial strains from the Mariana Trench.</title>
        <authorList>
            <person name="Fu H."/>
        </authorList>
    </citation>
    <scope>NUCLEOTIDE SEQUENCE [LARGE SCALE GENOMIC DNA]</scope>
    <source>
        <strain evidence="4">T-y2</strain>
    </source>
</reference>
<feature type="domain" description="FAS1" evidence="2">
    <location>
        <begin position="71"/>
        <end position="216"/>
    </location>
</feature>
<dbReference type="SUPFAM" id="SSF82153">
    <property type="entry name" value="FAS1 domain"/>
    <property type="match status" value="1"/>
</dbReference>
<evidence type="ECO:0000256" key="1">
    <source>
        <dbReference type="SAM" id="SignalP"/>
    </source>
</evidence>
<dbReference type="PROSITE" id="PS50213">
    <property type="entry name" value="FAS1"/>
    <property type="match status" value="1"/>
</dbReference>
<organism evidence="3 4">
    <name type="scientific">Mesonia ostreae</name>
    <dbReference type="NCBI Taxonomy" id="861110"/>
    <lineage>
        <taxon>Bacteria</taxon>
        <taxon>Pseudomonadati</taxon>
        <taxon>Bacteroidota</taxon>
        <taxon>Flavobacteriia</taxon>
        <taxon>Flavobacteriales</taxon>
        <taxon>Flavobacteriaceae</taxon>
        <taxon>Mesonia</taxon>
    </lineage>
</organism>
<dbReference type="PROSITE" id="PS51257">
    <property type="entry name" value="PROKAR_LIPOPROTEIN"/>
    <property type="match status" value="1"/>
</dbReference>
<dbReference type="RefSeq" id="WP_311402319.1">
    <property type="nucleotide sequence ID" value="NZ_JAVRBG010000013.1"/>
</dbReference>
<dbReference type="SMART" id="SM00554">
    <property type="entry name" value="FAS1"/>
    <property type="match status" value="1"/>
</dbReference>
<sequence>MKLNKLVVLALMSVFTFASCEDDKKNNNKDMNEVGMDDDMKEVDMEVDPQIERASKHEDGDMNSDTSDSSDMNLAQVTMNSDKHTTLVSAVQGAGMVAKLESEGPYTILAPTNEAFNKLPKGTVEGLMKPDNKQKLEDVLSYHIIPGAIDSTKMMDLINSSENKKYTVVTANDGKIDVTVEDGKVVLTDAKGNKAHVTTADMKGSNGYVHSIDAVLMRK</sequence>
<protein>
    <submittedName>
        <fullName evidence="3">Fasciclin domain-containing protein</fullName>
    </submittedName>
</protein>
<keyword evidence="1" id="KW-0732">Signal</keyword>
<name>A0ABU2KKZ7_9FLAO</name>
<accession>A0ABU2KKZ7</accession>
<dbReference type="InterPro" id="IPR000782">
    <property type="entry name" value="FAS1_domain"/>
</dbReference>
<dbReference type="Proteomes" id="UP001182991">
    <property type="component" value="Unassembled WGS sequence"/>
</dbReference>
<gene>
    <name evidence="3" type="ORF">RLT85_12150</name>
</gene>
<dbReference type="PANTHER" id="PTHR10900">
    <property type="entry name" value="PERIOSTIN-RELATED"/>
    <property type="match status" value="1"/>
</dbReference>
<evidence type="ECO:0000259" key="2">
    <source>
        <dbReference type="PROSITE" id="PS50213"/>
    </source>
</evidence>
<proteinExistence type="predicted"/>
<keyword evidence="4" id="KW-1185">Reference proteome</keyword>
<feature type="chain" id="PRO_5045135256" evidence="1">
    <location>
        <begin position="21"/>
        <end position="219"/>
    </location>
</feature>